<feature type="transmembrane region" description="Helical" evidence="2">
    <location>
        <begin position="200"/>
        <end position="222"/>
    </location>
</feature>
<keyword evidence="1" id="KW-0249">Electron transport</keyword>
<dbReference type="InterPro" id="IPR000883">
    <property type="entry name" value="Cyt_C_Oxase_1"/>
</dbReference>
<dbReference type="InterPro" id="IPR023616">
    <property type="entry name" value="Cyt_c_oxase-like_su1_dom"/>
</dbReference>
<evidence type="ECO:0000256" key="1">
    <source>
        <dbReference type="ARBA" id="ARBA00022660"/>
    </source>
</evidence>
<dbReference type="EMBL" id="CP028339">
    <property type="protein sequence ID" value="AVR89160.1"/>
    <property type="molecule type" value="Genomic_DNA"/>
</dbReference>
<feature type="transmembrane region" description="Helical" evidence="2">
    <location>
        <begin position="342"/>
        <end position="359"/>
    </location>
</feature>
<feature type="transmembrane region" description="Helical" evidence="2">
    <location>
        <begin position="413"/>
        <end position="433"/>
    </location>
</feature>
<proteinExistence type="predicted"/>
<dbReference type="InterPro" id="IPR036927">
    <property type="entry name" value="Cyt_c_oxase-like_su1_sf"/>
</dbReference>
<dbReference type="GO" id="GO:0016491">
    <property type="term" value="F:oxidoreductase activity"/>
    <property type="evidence" value="ECO:0007669"/>
    <property type="project" value="UniProtKB-KW"/>
</dbReference>
<keyword evidence="2" id="KW-0812">Transmembrane</keyword>
<feature type="transmembrane region" description="Helical" evidence="2">
    <location>
        <begin position="234"/>
        <end position="259"/>
    </location>
</feature>
<dbReference type="Proteomes" id="UP000241885">
    <property type="component" value="Chromosome"/>
</dbReference>
<feature type="transmembrane region" description="Helical" evidence="2">
    <location>
        <begin position="53"/>
        <end position="78"/>
    </location>
</feature>
<keyword evidence="2" id="KW-1133">Transmembrane helix</keyword>
<feature type="transmembrane region" description="Helical" evidence="2">
    <location>
        <begin position="271"/>
        <end position="288"/>
    </location>
</feature>
<dbReference type="SUPFAM" id="SSF81442">
    <property type="entry name" value="Cytochrome c oxidase subunit I-like"/>
    <property type="match status" value="1"/>
</dbReference>
<evidence type="ECO:0000313" key="5">
    <source>
        <dbReference type="Proteomes" id="UP000241885"/>
    </source>
</evidence>
<dbReference type="GO" id="GO:0016020">
    <property type="term" value="C:membrane"/>
    <property type="evidence" value="ECO:0007669"/>
    <property type="project" value="InterPro"/>
</dbReference>
<dbReference type="Gene3D" id="1.20.210.10">
    <property type="entry name" value="Cytochrome c oxidase-like, subunit I domain"/>
    <property type="match status" value="1"/>
</dbReference>
<keyword evidence="5" id="KW-1185">Reference proteome</keyword>
<evidence type="ECO:0000259" key="3">
    <source>
        <dbReference type="PROSITE" id="PS50855"/>
    </source>
</evidence>
<dbReference type="PROSITE" id="PS50855">
    <property type="entry name" value="COX1"/>
    <property type="match status" value="1"/>
</dbReference>
<dbReference type="AlphaFoldDB" id="A0A2R4BPF7"/>
<dbReference type="Pfam" id="PF00115">
    <property type="entry name" value="COX1"/>
    <property type="match status" value="1"/>
</dbReference>
<sequence>MADNKSAPDTDRGASTGVVAYLVVTAAVILLMMLFGLLMRLEQARFIDIGALWFYRLMTLHGAGMVGIAGLAGAAVMWHFLSRYVDLSPAILIANLVLFLGGVGMVLGSVLLGSFHGAWTFLYPLPGNTMGMWSAGAAALFLGGMLVIGVGFVLLHLDVARALIARYGSFARALGWPQLFGADDGKAPPPAVVASTMVTIVNLLALVVGATILSMMLVNLYLPEFAIDPLLAKAMIYFFGHVFINATIYMAVIAVYEILPRYTQRPWKSGRVFLAAWTLSTLMVLFIFPHHLLMDFAFPKWMLVMGHVIGYMNTFPILLVTGYGALMIVHRSDIDWDMSSRLLFLGLFGWTVGVMPAFIDGTIPVNYVMHNTLWVPGHFHTYLLLGMVAMVFGFMYFLGKARRDERDGILDRAAFWVFVVGGMGFVLSFLMGGKEGAARRYAQHLPEWLPYDRAGSVFAALVIAASLLFIVRFLLRLGLARREHARASIPVGLPAA</sequence>
<name>A0A2R4BPF7_THAAR</name>
<dbReference type="PANTHER" id="PTHR10422">
    <property type="entry name" value="CYTOCHROME C OXIDASE SUBUNIT 1"/>
    <property type="match status" value="1"/>
</dbReference>
<organism evidence="4 5">
    <name type="scientific">Thauera aromatica K172</name>
    <dbReference type="NCBI Taxonomy" id="44139"/>
    <lineage>
        <taxon>Bacteria</taxon>
        <taxon>Pseudomonadati</taxon>
        <taxon>Pseudomonadota</taxon>
        <taxon>Betaproteobacteria</taxon>
        <taxon>Rhodocyclales</taxon>
        <taxon>Zoogloeaceae</taxon>
        <taxon>Thauera</taxon>
    </lineage>
</organism>
<dbReference type="GO" id="GO:0020037">
    <property type="term" value="F:heme binding"/>
    <property type="evidence" value="ECO:0007669"/>
    <property type="project" value="InterPro"/>
</dbReference>
<dbReference type="GO" id="GO:0009060">
    <property type="term" value="P:aerobic respiration"/>
    <property type="evidence" value="ECO:0007669"/>
    <property type="project" value="InterPro"/>
</dbReference>
<feature type="transmembrane region" description="Helical" evidence="2">
    <location>
        <begin position="18"/>
        <end position="41"/>
    </location>
</feature>
<keyword evidence="1" id="KW-0813">Transport</keyword>
<accession>A0A2R4BPF7</accession>
<keyword evidence="4" id="KW-0560">Oxidoreductase</keyword>
<feature type="domain" description="Cytochrome oxidase subunit I profile" evidence="3">
    <location>
        <begin position="19"/>
        <end position="496"/>
    </location>
</feature>
<feature type="transmembrane region" description="Helical" evidence="2">
    <location>
        <begin position="90"/>
        <end position="112"/>
    </location>
</feature>
<evidence type="ECO:0000313" key="4">
    <source>
        <dbReference type="EMBL" id="AVR89160.1"/>
    </source>
</evidence>
<dbReference type="RefSeq" id="WP_107221308.1">
    <property type="nucleotide sequence ID" value="NZ_CP028339.1"/>
</dbReference>
<keyword evidence="2" id="KW-0472">Membrane</keyword>
<evidence type="ECO:0000256" key="2">
    <source>
        <dbReference type="SAM" id="Phobius"/>
    </source>
</evidence>
<dbReference type="EC" id="1.9.3.1" evidence="4"/>
<dbReference type="GO" id="GO:0004129">
    <property type="term" value="F:cytochrome-c oxidase activity"/>
    <property type="evidence" value="ECO:0007669"/>
    <property type="project" value="InterPro"/>
</dbReference>
<keyword evidence="1" id="KW-0679">Respiratory chain</keyword>
<feature type="transmembrane region" description="Helical" evidence="2">
    <location>
        <begin position="308"/>
        <end position="330"/>
    </location>
</feature>
<feature type="transmembrane region" description="Helical" evidence="2">
    <location>
        <begin position="379"/>
        <end position="401"/>
    </location>
</feature>
<dbReference type="OrthoDB" id="9764568at2"/>
<gene>
    <name evidence="4" type="ORF">Tharo_2262</name>
</gene>
<feature type="transmembrane region" description="Helical" evidence="2">
    <location>
        <begin position="453"/>
        <end position="475"/>
    </location>
</feature>
<protein>
    <submittedName>
        <fullName evidence="4">Cytochrome c oxidase-like protein</fullName>
        <ecNumber evidence="4">1.9.3.1</ecNumber>
    </submittedName>
</protein>
<dbReference type="KEGG" id="tak:Tharo_2262"/>
<feature type="transmembrane region" description="Helical" evidence="2">
    <location>
        <begin position="132"/>
        <end position="157"/>
    </location>
</feature>
<reference evidence="4 5" key="1">
    <citation type="submission" date="2018-03" db="EMBL/GenBank/DDBJ databases">
        <title>Complete genome sequence of Thauera aromatica, a model organism for studying aromatic compound degradation under denitrifying conditions.</title>
        <authorList>
            <person name="Lo H.-Y."/>
            <person name="Goris T."/>
            <person name="Boll M."/>
            <person name="Mueller J.A."/>
        </authorList>
    </citation>
    <scope>NUCLEOTIDE SEQUENCE [LARGE SCALE GENOMIC DNA]</scope>
    <source>
        <strain evidence="4 5">K172</strain>
    </source>
</reference>